<evidence type="ECO:0000313" key="2">
    <source>
        <dbReference type="EMBL" id="KAJ7625917.1"/>
    </source>
</evidence>
<evidence type="ECO:0000256" key="1">
    <source>
        <dbReference type="SAM" id="Phobius"/>
    </source>
</evidence>
<sequence>MPALAYVPSKAISSTAGDVIAATVEWAGSDTPEPTAPLVQFVQGPLETVPHNGPSHPDWLTFHQLLSVFLIFGGLALGIGLRPTDPEMLTAATLERPFITIPQRALSDQGPHYPSAYATRNDVIKGHRIG</sequence>
<dbReference type="EMBL" id="JARKIF010000012">
    <property type="protein sequence ID" value="KAJ7625917.1"/>
    <property type="molecule type" value="Genomic_DNA"/>
</dbReference>
<proteinExistence type="predicted"/>
<keyword evidence="3" id="KW-1185">Reference proteome</keyword>
<gene>
    <name evidence="2" type="ORF">FB45DRAFT_1030245</name>
</gene>
<evidence type="ECO:0000313" key="3">
    <source>
        <dbReference type="Proteomes" id="UP001221142"/>
    </source>
</evidence>
<name>A0AAD7FL13_9AGAR</name>
<protein>
    <submittedName>
        <fullName evidence="2">Uncharacterized protein</fullName>
    </submittedName>
</protein>
<keyword evidence="1" id="KW-0472">Membrane</keyword>
<feature type="transmembrane region" description="Helical" evidence="1">
    <location>
        <begin position="62"/>
        <end position="81"/>
    </location>
</feature>
<accession>A0AAD7FL13</accession>
<comment type="caution">
    <text evidence="2">The sequence shown here is derived from an EMBL/GenBank/DDBJ whole genome shotgun (WGS) entry which is preliminary data.</text>
</comment>
<dbReference type="Proteomes" id="UP001221142">
    <property type="component" value="Unassembled WGS sequence"/>
</dbReference>
<keyword evidence="1" id="KW-1133">Transmembrane helix</keyword>
<dbReference type="AlphaFoldDB" id="A0AAD7FL13"/>
<organism evidence="2 3">
    <name type="scientific">Roridomyces roridus</name>
    <dbReference type="NCBI Taxonomy" id="1738132"/>
    <lineage>
        <taxon>Eukaryota</taxon>
        <taxon>Fungi</taxon>
        <taxon>Dikarya</taxon>
        <taxon>Basidiomycota</taxon>
        <taxon>Agaricomycotina</taxon>
        <taxon>Agaricomycetes</taxon>
        <taxon>Agaricomycetidae</taxon>
        <taxon>Agaricales</taxon>
        <taxon>Marasmiineae</taxon>
        <taxon>Mycenaceae</taxon>
        <taxon>Roridomyces</taxon>
    </lineage>
</organism>
<reference evidence="2" key="1">
    <citation type="submission" date="2023-03" db="EMBL/GenBank/DDBJ databases">
        <title>Massive genome expansion in bonnet fungi (Mycena s.s.) driven by repeated elements and novel gene families across ecological guilds.</title>
        <authorList>
            <consortium name="Lawrence Berkeley National Laboratory"/>
            <person name="Harder C.B."/>
            <person name="Miyauchi S."/>
            <person name="Viragh M."/>
            <person name="Kuo A."/>
            <person name="Thoen E."/>
            <person name="Andreopoulos B."/>
            <person name="Lu D."/>
            <person name="Skrede I."/>
            <person name="Drula E."/>
            <person name="Henrissat B."/>
            <person name="Morin E."/>
            <person name="Kohler A."/>
            <person name="Barry K."/>
            <person name="LaButti K."/>
            <person name="Morin E."/>
            <person name="Salamov A."/>
            <person name="Lipzen A."/>
            <person name="Mereny Z."/>
            <person name="Hegedus B."/>
            <person name="Baldrian P."/>
            <person name="Stursova M."/>
            <person name="Weitz H."/>
            <person name="Taylor A."/>
            <person name="Grigoriev I.V."/>
            <person name="Nagy L.G."/>
            <person name="Martin F."/>
            <person name="Kauserud H."/>
        </authorList>
    </citation>
    <scope>NUCLEOTIDE SEQUENCE</scope>
    <source>
        <strain evidence="2">9284</strain>
    </source>
</reference>
<keyword evidence="1" id="KW-0812">Transmembrane</keyword>